<organism evidence="2 3">
    <name type="scientific">Pricia mediterranea</name>
    <dbReference type="NCBI Taxonomy" id="3076079"/>
    <lineage>
        <taxon>Bacteria</taxon>
        <taxon>Pseudomonadati</taxon>
        <taxon>Bacteroidota</taxon>
        <taxon>Flavobacteriia</taxon>
        <taxon>Flavobacteriales</taxon>
        <taxon>Flavobacteriaceae</taxon>
        <taxon>Pricia</taxon>
    </lineage>
</organism>
<evidence type="ECO:0000313" key="3">
    <source>
        <dbReference type="Proteomes" id="UP001250656"/>
    </source>
</evidence>
<evidence type="ECO:0000313" key="2">
    <source>
        <dbReference type="EMBL" id="MDT7827633.1"/>
    </source>
</evidence>
<feature type="signal peptide" evidence="1">
    <location>
        <begin position="1"/>
        <end position="30"/>
    </location>
</feature>
<sequence>MPRQVAIRSLTHKGYLFYFFLLLLPISAFAQEDESDEKAPMRLYIDCNCDKNYLRQEIQYVGHVRDQSQANIKLFIYDIANASGGRKYNLEFEGKGDYEDIFGTLSYDTTASMTSDEVRKGLLEKVQSGLLKYVLESGLADQVTYTVNSDGTGEVQEVDFTDPWNNWIFEVYASAELDKESSRREFEYRAGFESDHVTEKWRIRSNFRLYQSNSEYERNDETFTSERYQFLGNGSVVRSLSDQWSTGLFAGARHDTFTNLDFRYYFEPAIEFNIFPYREVLRREITFAYKIGYLHNDYIEPTIYGKLEENVFRHSLDMQVRYRQPWGSVYTRLLGSAFLDDFEKNRIQLNSSLSIRVFKGLSVRFSGRFEIIRDQINLPGGDASIEDVLLQQKQIATDFELRFSVGLSYTFGSAFNNVINTRL</sequence>
<reference evidence="2 3" key="1">
    <citation type="submission" date="2023-09" db="EMBL/GenBank/DDBJ databases">
        <title>Novel taxa isolated from Blanes Bay.</title>
        <authorList>
            <person name="Rey-Velasco X."/>
            <person name="Lucena T."/>
        </authorList>
    </citation>
    <scope>NUCLEOTIDE SEQUENCE [LARGE SCALE GENOMIC DNA]</scope>
    <source>
        <strain evidence="2 3">S334</strain>
    </source>
</reference>
<dbReference type="EMBL" id="JAVTTP010000001">
    <property type="protein sequence ID" value="MDT7827633.1"/>
    <property type="molecule type" value="Genomic_DNA"/>
</dbReference>
<dbReference type="RefSeq" id="WP_314012647.1">
    <property type="nucleotide sequence ID" value="NZ_JAVTTP010000001.1"/>
</dbReference>
<keyword evidence="1" id="KW-0732">Signal</keyword>
<comment type="caution">
    <text evidence="2">The sequence shown here is derived from an EMBL/GenBank/DDBJ whole genome shotgun (WGS) entry which is preliminary data.</text>
</comment>
<name>A0ABU3L301_9FLAO</name>
<accession>A0ABU3L301</accession>
<dbReference type="Proteomes" id="UP001250656">
    <property type="component" value="Unassembled WGS sequence"/>
</dbReference>
<feature type="chain" id="PRO_5045961129" description="DUF481 domain-containing protein" evidence="1">
    <location>
        <begin position="31"/>
        <end position="423"/>
    </location>
</feature>
<proteinExistence type="predicted"/>
<protein>
    <recommendedName>
        <fullName evidence="4">DUF481 domain-containing protein</fullName>
    </recommendedName>
</protein>
<keyword evidence="3" id="KW-1185">Reference proteome</keyword>
<evidence type="ECO:0008006" key="4">
    <source>
        <dbReference type="Google" id="ProtNLM"/>
    </source>
</evidence>
<evidence type="ECO:0000256" key="1">
    <source>
        <dbReference type="SAM" id="SignalP"/>
    </source>
</evidence>
<gene>
    <name evidence="2" type="ORF">RQM65_03000</name>
</gene>